<evidence type="ECO:0000256" key="1">
    <source>
        <dbReference type="SAM" id="MobiDB-lite"/>
    </source>
</evidence>
<gene>
    <name evidence="2" type="ORF">L0M17_15785</name>
</gene>
<evidence type="ECO:0000313" key="2">
    <source>
        <dbReference type="EMBL" id="MCH6471422.1"/>
    </source>
</evidence>
<protein>
    <submittedName>
        <fullName evidence="2">Uncharacterized protein</fullName>
    </submittedName>
</protein>
<reference evidence="2 3" key="1">
    <citation type="submission" date="2022-03" db="EMBL/GenBank/DDBJ databases">
        <title>Sinomonas sp. isolated from a soil.</title>
        <authorList>
            <person name="Han J."/>
            <person name="Kim D.-U."/>
        </authorList>
    </citation>
    <scope>NUCLEOTIDE SEQUENCE [LARGE SCALE GENOMIC DNA]</scope>
    <source>
        <strain evidence="2 3">5-5</strain>
    </source>
</reference>
<dbReference type="EMBL" id="JAKZBV010000001">
    <property type="protein sequence ID" value="MCH6471422.1"/>
    <property type="molecule type" value="Genomic_DNA"/>
</dbReference>
<sequence>MSESATDGEAYANAGGAQPGEPQHARSDRADLRQEPGAPHSRLGHFMRTMGHLRSVYGPAAHRDLSEEAPHTRNPEDVKESRELEGIDVVTDSEGHRYGVRRPPEEDQTNA</sequence>
<feature type="compositionally biased region" description="Basic and acidic residues" evidence="1">
    <location>
        <begin position="93"/>
        <end position="105"/>
    </location>
</feature>
<name>A0ABS9U4H5_9MICC</name>
<keyword evidence="3" id="KW-1185">Reference proteome</keyword>
<feature type="region of interest" description="Disordered" evidence="1">
    <location>
        <begin position="1"/>
        <end position="111"/>
    </location>
</feature>
<dbReference type="Proteomes" id="UP001202922">
    <property type="component" value="Unassembled WGS sequence"/>
</dbReference>
<evidence type="ECO:0000313" key="3">
    <source>
        <dbReference type="Proteomes" id="UP001202922"/>
    </source>
</evidence>
<organism evidence="2 3">
    <name type="scientific">Sinomonas terrae</name>
    <dbReference type="NCBI Taxonomy" id="2908838"/>
    <lineage>
        <taxon>Bacteria</taxon>
        <taxon>Bacillati</taxon>
        <taxon>Actinomycetota</taxon>
        <taxon>Actinomycetes</taxon>
        <taxon>Micrococcales</taxon>
        <taxon>Micrococcaceae</taxon>
        <taxon>Sinomonas</taxon>
    </lineage>
</organism>
<feature type="compositionally biased region" description="Basic and acidic residues" evidence="1">
    <location>
        <begin position="23"/>
        <end position="34"/>
    </location>
</feature>
<accession>A0ABS9U4H5</accession>
<feature type="compositionally biased region" description="Basic and acidic residues" evidence="1">
    <location>
        <begin position="61"/>
        <end position="85"/>
    </location>
</feature>
<dbReference type="RefSeq" id="WP_241055205.1">
    <property type="nucleotide sequence ID" value="NZ_JAKZBV010000001.1"/>
</dbReference>
<proteinExistence type="predicted"/>
<comment type="caution">
    <text evidence="2">The sequence shown here is derived from an EMBL/GenBank/DDBJ whole genome shotgun (WGS) entry which is preliminary data.</text>
</comment>